<sequence length="78" mass="8734">MSETTTTAILDLKPGDIVRERNADWAEPFCNGEFYDYTVEVVERINETTVHVGIAGYTGTRASISYRIDNVVSVLKPH</sequence>
<dbReference type="Proteomes" id="UP001589587">
    <property type="component" value="Unassembled WGS sequence"/>
</dbReference>
<accession>A0ABV5XMV8</accession>
<organism evidence="1 2">
    <name type="scientific">Rhodococcus baikonurensis</name>
    <dbReference type="NCBI Taxonomy" id="172041"/>
    <lineage>
        <taxon>Bacteria</taxon>
        <taxon>Bacillati</taxon>
        <taxon>Actinomycetota</taxon>
        <taxon>Actinomycetes</taxon>
        <taxon>Mycobacteriales</taxon>
        <taxon>Nocardiaceae</taxon>
        <taxon>Rhodococcus</taxon>
        <taxon>Rhodococcus erythropolis group</taxon>
    </lineage>
</organism>
<reference evidence="1 2" key="1">
    <citation type="submission" date="2024-09" db="EMBL/GenBank/DDBJ databases">
        <authorList>
            <person name="Sun Q."/>
            <person name="Mori K."/>
        </authorList>
    </citation>
    <scope>NUCLEOTIDE SEQUENCE [LARGE SCALE GENOMIC DNA]</scope>
    <source>
        <strain evidence="1 2">JCM 11411</strain>
    </source>
</reference>
<keyword evidence="2" id="KW-1185">Reference proteome</keyword>
<protein>
    <submittedName>
        <fullName evidence="1">Uncharacterized protein</fullName>
    </submittedName>
</protein>
<evidence type="ECO:0000313" key="2">
    <source>
        <dbReference type="Proteomes" id="UP001589587"/>
    </source>
</evidence>
<gene>
    <name evidence="1" type="ORF">ACFFQ6_24700</name>
</gene>
<evidence type="ECO:0000313" key="1">
    <source>
        <dbReference type="EMBL" id="MFB9782912.1"/>
    </source>
</evidence>
<name>A0ABV5XMV8_9NOCA</name>
<dbReference type="EMBL" id="JBHMAS010000057">
    <property type="protein sequence ID" value="MFB9782912.1"/>
    <property type="molecule type" value="Genomic_DNA"/>
</dbReference>
<dbReference type="RefSeq" id="WP_225989386.1">
    <property type="nucleotide sequence ID" value="NZ_JBHMAS010000057.1"/>
</dbReference>
<comment type="caution">
    <text evidence="1">The sequence shown here is derived from an EMBL/GenBank/DDBJ whole genome shotgun (WGS) entry which is preliminary data.</text>
</comment>
<proteinExistence type="predicted"/>